<dbReference type="InterPro" id="IPR000719">
    <property type="entry name" value="Prot_kinase_dom"/>
</dbReference>
<evidence type="ECO:0000256" key="3">
    <source>
        <dbReference type="ARBA" id="ARBA00022777"/>
    </source>
</evidence>
<dbReference type="EMBL" id="JBHTIF010000001">
    <property type="protein sequence ID" value="MFD0724257.1"/>
    <property type="molecule type" value="Genomic_DNA"/>
</dbReference>
<keyword evidence="3 9" id="KW-0418">Kinase</keyword>
<dbReference type="InterPro" id="IPR017441">
    <property type="entry name" value="Protein_kinase_ATP_BS"/>
</dbReference>
<comment type="caution">
    <text evidence="9">The sequence shown here is derived from an EMBL/GenBank/DDBJ whole genome shotgun (WGS) entry which is preliminary data.</text>
</comment>
<keyword evidence="7" id="KW-0812">Transmembrane</keyword>
<evidence type="ECO:0000313" key="9">
    <source>
        <dbReference type="EMBL" id="MFD0724257.1"/>
    </source>
</evidence>
<evidence type="ECO:0000256" key="6">
    <source>
        <dbReference type="SAM" id="MobiDB-lite"/>
    </source>
</evidence>
<dbReference type="InterPro" id="IPR008271">
    <property type="entry name" value="Ser/Thr_kinase_AS"/>
</dbReference>
<feature type="transmembrane region" description="Helical" evidence="7">
    <location>
        <begin position="394"/>
        <end position="415"/>
    </location>
</feature>
<dbReference type="InterPro" id="IPR011009">
    <property type="entry name" value="Kinase-like_dom_sf"/>
</dbReference>
<dbReference type="PROSITE" id="PS00107">
    <property type="entry name" value="PROTEIN_KINASE_ATP"/>
    <property type="match status" value="1"/>
</dbReference>
<feature type="domain" description="Protein kinase" evidence="8">
    <location>
        <begin position="91"/>
        <end position="369"/>
    </location>
</feature>
<sequence length="893" mass="96099">MTPQDAIDPTARALTLFDHYAELSRAQLSLALAELQVRDPDACVELMALLAADEQTYSFESPLRWYAERGREAETGAGRAIWSDGTRLGAWCIDGIIGLGGMGVIYAAHRADGLYEREAALKTIRSELASPTLMQAFGKERSHLAKLEHPAIVSLFDAGISDDGQPWLAMQRVNGLAIDQWCDVHQADLRTRVKLLVEACDAISYAHAHGILHQDIKPSNLLVTDDGRVKLLDFGLSAMLSPQNDAGFSRIGVSAGYAAPEVFQGAAPSVAIDVYALGVVLYRLLCDGWPRQPGVAGAPPEAIDARAPSRLALQADLLCARTRGVSGAQALSRAMHGDLDAIALRCVRQAPYERYASAADLRADLQAWLERRPVVARNGGLVYRASRFVRRNGFSTAAAAMLLVASVAGGTIALYQQHRVRMEARNADILNGLFEKSLGAATLSSLDGAPFDSNALLENAERQLRIAAGADNPRLLARGLSSLARAYLVRGDDARVRRLLAESKSLGGGSALQDARADAVQAHLYNLRGDAPSAERMAQSGLDAARLAEPGVETALLRLELRGQLARARWEQGDSEDAVAILNRAVSDATDLGEEGSQALAELLALRGETYFRLRRVDAAERDLRRALSHLDGHGPAMRNHVRRLLSATLVRNGCKDDAHRIAAESLVSSLRVFGQTHPETGLAWATISKSWYHCRQDARRTRIAYDLARSILGRRTLVEQGGQGLAALGVEQPMFVVRGGAGGGDALPPLMATIRVVGRRAEEAFPLPSTAIDEDLARMIRLGERQTLSQLLVSSDGPAGLRAQDTAALLIDGATADAQPQAIDPTLREWLTRDETSFLTYSTYVARGSGLDTDRATGRAARTVARGDVRKASDAPKPTAPAASSEVTPERR</sequence>
<keyword evidence="1" id="KW-0808">Transferase</keyword>
<dbReference type="RefSeq" id="WP_386821929.1">
    <property type="nucleotide sequence ID" value="NZ_JBHTIF010000001.1"/>
</dbReference>
<evidence type="ECO:0000313" key="10">
    <source>
        <dbReference type="Proteomes" id="UP001597110"/>
    </source>
</evidence>
<dbReference type="PANTHER" id="PTHR43289:SF34">
    <property type="entry name" value="SERINE_THREONINE-PROTEIN KINASE YBDM-RELATED"/>
    <property type="match status" value="1"/>
</dbReference>
<evidence type="ECO:0000256" key="1">
    <source>
        <dbReference type="ARBA" id="ARBA00022679"/>
    </source>
</evidence>
<dbReference type="PANTHER" id="PTHR43289">
    <property type="entry name" value="MITOGEN-ACTIVATED PROTEIN KINASE KINASE KINASE 20-RELATED"/>
    <property type="match status" value="1"/>
</dbReference>
<accession>A0ABW2Y998</accession>
<feature type="region of interest" description="Disordered" evidence="6">
    <location>
        <begin position="856"/>
        <end position="893"/>
    </location>
</feature>
<feature type="binding site" evidence="5">
    <location>
        <position position="122"/>
    </location>
    <ligand>
        <name>ATP</name>
        <dbReference type="ChEBI" id="CHEBI:30616"/>
    </ligand>
</feature>
<reference evidence="10" key="1">
    <citation type="journal article" date="2019" name="Int. J. Syst. Evol. Microbiol.">
        <title>The Global Catalogue of Microorganisms (GCM) 10K type strain sequencing project: providing services to taxonomists for standard genome sequencing and annotation.</title>
        <authorList>
            <consortium name="The Broad Institute Genomics Platform"/>
            <consortium name="The Broad Institute Genome Sequencing Center for Infectious Disease"/>
            <person name="Wu L."/>
            <person name="Ma J."/>
        </authorList>
    </citation>
    <scope>NUCLEOTIDE SEQUENCE [LARGE SCALE GENOMIC DNA]</scope>
    <source>
        <strain evidence="10">CCUG 55585</strain>
    </source>
</reference>
<dbReference type="GO" id="GO:0016301">
    <property type="term" value="F:kinase activity"/>
    <property type="evidence" value="ECO:0007669"/>
    <property type="project" value="UniProtKB-KW"/>
</dbReference>
<evidence type="ECO:0000256" key="4">
    <source>
        <dbReference type="ARBA" id="ARBA00022840"/>
    </source>
</evidence>
<dbReference type="SMART" id="SM00220">
    <property type="entry name" value="S_TKc"/>
    <property type="match status" value="1"/>
</dbReference>
<dbReference type="Pfam" id="PF00069">
    <property type="entry name" value="Pkinase"/>
    <property type="match status" value="1"/>
</dbReference>
<feature type="compositionally biased region" description="Basic and acidic residues" evidence="6">
    <location>
        <begin position="866"/>
        <end position="875"/>
    </location>
</feature>
<evidence type="ECO:0000256" key="7">
    <source>
        <dbReference type="SAM" id="Phobius"/>
    </source>
</evidence>
<dbReference type="SUPFAM" id="SSF48452">
    <property type="entry name" value="TPR-like"/>
    <property type="match status" value="1"/>
</dbReference>
<dbReference type="Gene3D" id="1.25.40.10">
    <property type="entry name" value="Tetratricopeptide repeat domain"/>
    <property type="match status" value="1"/>
</dbReference>
<protein>
    <submittedName>
        <fullName evidence="9">Protein kinase</fullName>
    </submittedName>
</protein>
<evidence type="ECO:0000259" key="8">
    <source>
        <dbReference type="PROSITE" id="PS50011"/>
    </source>
</evidence>
<dbReference type="CDD" id="cd14014">
    <property type="entry name" value="STKc_PknB_like"/>
    <property type="match status" value="1"/>
</dbReference>
<evidence type="ECO:0000256" key="2">
    <source>
        <dbReference type="ARBA" id="ARBA00022741"/>
    </source>
</evidence>
<dbReference type="SUPFAM" id="SSF56112">
    <property type="entry name" value="Protein kinase-like (PK-like)"/>
    <property type="match status" value="1"/>
</dbReference>
<dbReference type="Proteomes" id="UP001597110">
    <property type="component" value="Unassembled WGS sequence"/>
</dbReference>
<dbReference type="PROSITE" id="PS00108">
    <property type="entry name" value="PROTEIN_KINASE_ST"/>
    <property type="match status" value="1"/>
</dbReference>
<dbReference type="PROSITE" id="PS50011">
    <property type="entry name" value="PROTEIN_KINASE_DOM"/>
    <property type="match status" value="1"/>
</dbReference>
<dbReference type="Gene3D" id="1.10.510.10">
    <property type="entry name" value="Transferase(Phosphotransferase) domain 1"/>
    <property type="match status" value="1"/>
</dbReference>
<keyword evidence="10" id="KW-1185">Reference proteome</keyword>
<gene>
    <name evidence="9" type="ORF">ACFQ0E_01465</name>
</gene>
<keyword evidence="2 5" id="KW-0547">Nucleotide-binding</keyword>
<keyword evidence="7" id="KW-0472">Membrane</keyword>
<name>A0ABW2Y998_9GAMM</name>
<keyword evidence="4 5" id="KW-0067">ATP-binding</keyword>
<dbReference type="InterPro" id="IPR011990">
    <property type="entry name" value="TPR-like_helical_dom_sf"/>
</dbReference>
<dbReference type="Gene3D" id="3.30.200.20">
    <property type="entry name" value="Phosphorylase Kinase, domain 1"/>
    <property type="match status" value="1"/>
</dbReference>
<organism evidence="9 10">
    <name type="scientific">Lysobacter brunescens</name>
    <dbReference type="NCBI Taxonomy" id="262323"/>
    <lineage>
        <taxon>Bacteria</taxon>
        <taxon>Pseudomonadati</taxon>
        <taxon>Pseudomonadota</taxon>
        <taxon>Gammaproteobacteria</taxon>
        <taxon>Lysobacterales</taxon>
        <taxon>Lysobacteraceae</taxon>
        <taxon>Lysobacter</taxon>
    </lineage>
</organism>
<keyword evidence="7" id="KW-1133">Transmembrane helix</keyword>
<proteinExistence type="predicted"/>
<evidence type="ECO:0000256" key="5">
    <source>
        <dbReference type="PROSITE-ProRule" id="PRU10141"/>
    </source>
</evidence>